<reference evidence="8" key="1">
    <citation type="submission" date="2016-02" db="EMBL/GenBank/DDBJ databases">
        <title>Draft Genome Sequence of Sporotomaculum syntrophicum Strain FB, a Syntrophic Benzoate Degrader.</title>
        <authorList>
            <person name="Nobu M.K."/>
            <person name="Narihiro T."/>
            <person name="Qiu Y.-L."/>
            <person name="Ohashi A."/>
            <person name="Liu W.-T."/>
            <person name="Yuji S."/>
        </authorList>
    </citation>
    <scope>NUCLEOTIDE SEQUENCE</scope>
    <source>
        <strain evidence="8">FB</strain>
    </source>
</reference>
<dbReference type="PANTHER" id="PTHR36174:SF1">
    <property type="entry name" value="LIPID II:GLYCINE GLYCYLTRANSFERASE"/>
    <property type="match status" value="1"/>
</dbReference>
<organism evidence="8 9">
    <name type="scientific">Sporotomaculum syntrophicum</name>
    <dbReference type="NCBI Taxonomy" id="182264"/>
    <lineage>
        <taxon>Bacteria</taxon>
        <taxon>Bacillati</taxon>
        <taxon>Bacillota</taxon>
        <taxon>Clostridia</taxon>
        <taxon>Eubacteriales</taxon>
        <taxon>Desulfallaceae</taxon>
        <taxon>Sporotomaculum</taxon>
    </lineage>
</organism>
<dbReference type="AlphaFoldDB" id="A0A9D3AYD0"/>
<evidence type="ECO:0000256" key="2">
    <source>
        <dbReference type="ARBA" id="ARBA00022679"/>
    </source>
</evidence>
<dbReference type="Pfam" id="PF13480">
    <property type="entry name" value="Acetyltransf_6"/>
    <property type="match status" value="1"/>
</dbReference>
<accession>A0A9D3AYD0</accession>
<gene>
    <name evidence="8" type="ORF">SPSYN_00684</name>
</gene>
<name>A0A9D3AYD0_9FIRM</name>
<dbReference type="Gene3D" id="3.40.630.30">
    <property type="match status" value="1"/>
</dbReference>
<dbReference type="Proteomes" id="UP000798488">
    <property type="component" value="Unassembled WGS sequence"/>
</dbReference>
<protein>
    <submittedName>
        <fullName evidence="8">FemAB family protein</fullName>
    </submittedName>
</protein>
<keyword evidence="4" id="KW-0573">Peptidoglycan synthesis</keyword>
<evidence type="ECO:0000256" key="5">
    <source>
        <dbReference type="ARBA" id="ARBA00023315"/>
    </source>
</evidence>
<dbReference type="GO" id="GO:0009252">
    <property type="term" value="P:peptidoglycan biosynthetic process"/>
    <property type="evidence" value="ECO:0007669"/>
    <property type="project" value="UniProtKB-KW"/>
</dbReference>
<sequence>MYWNLGGVMVGDYYVLGLKERKQWMEEFNNLNNIKPDLHYKPEYLQLFVGEGEARLFIYKEGKEIIFYPFLLRKVNSIPGLTDKLSMNLYDITSPYGYGGPLVTTTAGDSVVKNFYRCFAEYCSSSNIITEFIRFHPVLGNHNLVKNYVAVERVSSVVCVDLTVSSEEIWSGYKRNNRKNIKKAYREGLKVCIEEAPVGFENFLDIYYHTLSRNQAKSFYYFNTEFFERLHRKLKGNFLYAHTLFNGQIISTELLLYNEIFIHSFLGGTLEQYYEYRPNNILKHEVIKWAKNKGIKYFLLGGGYQEDDGIFHYKRSFAVNGVLDFYVGKKVHNHAVVNQLEEFMSSKAPRENINYFPSYRRF</sequence>
<proteinExistence type="inferred from homology"/>
<dbReference type="InterPro" id="IPR003447">
    <property type="entry name" value="FEMABX"/>
</dbReference>
<comment type="caution">
    <text evidence="8">The sequence shown here is derived from an EMBL/GenBank/DDBJ whole genome shotgun (WGS) entry which is preliminary data.</text>
</comment>
<dbReference type="GO" id="GO:0016755">
    <property type="term" value="F:aminoacyltransferase activity"/>
    <property type="evidence" value="ECO:0007669"/>
    <property type="project" value="InterPro"/>
</dbReference>
<dbReference type="GO" id="GO:0071555">
    <property type="term" value="P:cell wall organization"/>
    <property type="evidence" value="ECO:0007669"/>
    <property type="project" value="UniProtKB-KW"/>
</dbReference>
<evidence type="ECO:0000256" key="3">
    <source>
        <dbReference type="ARBA" id="ARBA00022960"/>
    </source>
</evidence>
<feature type="domain" description="BioF2-like acetyltransferase" evidence="7">
    <location>
        <begin position="175"/>
        <end position="315"/>
    </location>
</feature>
<comment type="similarity">
    <text evidence="1">Belongs to the FemABX family.</text>
</comment>
<dbReference type="PROSITE" id="PS51191">
    <property type="entry name" value="FEMABX"/>
    <property type="match status" value="1"/>
</dbReference>
<dbReference type="PANTHER" id="PTHR36174">
    <property type="entry name" value="LIPID II:GLYCINE GLYCYLTRANSFERASE"/>
    <property type="match status" value="1"/>
</dbReference>
<keyword evidence="3" id="KW-0133">Cell shape</keyword>
<evidence type="ECO:0000256" key="4">
    <source>
        <dbReference type="ARBA" id="ARBA00022984"/>
    </source>
</evidence>
<dbReference type="GO" id="GO:0008360">
    <property type="term" value="P:regulation of cell shape"/>
    <property type="evidence" value="ECO:0007669"/>
    <property type="project" value="UniProtKB-KW"/>
</dbReference>
<dbReference type="InterPro" id="IPR016181">
    <property type="entry name" value="Acyl_CoA_acyltransferase"/>
</dbReference>
<evidence type="ECO:0000259" key="7">
    <source>
        <dbReference type="Pfam" id="PF13480"/>
    </source>
</evidence>
<keyword evidence="2" id="KW-0808">Transferase</keyword>
<keyword evidence="5" id="KW-0012">Acyltransferase</keyword>
<evidence type="ECO:0000256" key="1">
    <source>
        <dbReference type="ARBA" id="ARBA00009943"/>
    </source>
</evidence>
<evidence type="ECO:0000313" key="9">
    <source>
        <dbReference type="Proteomes" id="UP000798488"/>
    </source>
</evidence>
<evidence type="ECO:0000313" key="8">
    <source>
        <dbReference type="EMBL" id="KAF1085947.1"/>
    </source>
</evidence>
<dbReference type="EMBL" id="LSRS01000002">
    <property type="protein sequence ID" value="KAF1085947.1"/>
    <property type="molecule type" value="Genomic_DNA"/>
</dbReference>
<keyword evidence="6" id="KW-0961">Cell wall biogenesis/degradation</keyword>
<dbReference type="InterPro" id="IPR050644">
    <property type="entry name" value="PG_Glycine_Bridge_Synth"/>
</dbReference>
<dbReference type="SUPFAM" id="SSF55729">
    <property type="entry name" value="Acyl-CoA N-acyltransferases (Nat)"/>
    <property type="match status" value="1"/>
</dbReference>
<evidence type="ECO:0000256" key="6">
    <source>
        <dbReference type="ARBA" id="ARBA00023316"/>
    </source>
</evidence>
<dbReference type="InterPro" id="IPR038740">
    <property type="entry name" value="BioF2-like_GNAT_dom"/>
</dbReference>
<keyword evidence="9" id="KW-1185">Reference proteome</keyword>